<dbReference type="OrthoDB" id="5335812at2759"/>
<dbReference type="PANTHER" id="PTHR42087:SF1">
    <property type="entry name" value="ILP IS AN APOPTOSIS INHIBITOR"/>
    <property type="match status" value="1"/>
</dbReference>
<feature type="non-terminal residue" evidence="1">
    <location>
        <position position="182"/>
    </location>
</feature>
<keyword evidence="2" id="KW-1185">Reference proteome</keyword>
<feature type="non-terminal residue" evidence="1">
    <location>
        <position position="1"/>
    </location>
</feature>
<protein>
    <submittedName>
        <fullName evidence="1">Uncharacterized protein</fullName>
    </submittedName>
</protein>
<dbReference type="PANTHER" id="PTHR42087">
    <property type="entry name" value="ILP IS AN APOPTOSIS INHIBITOR"/>
    <property type="match status" value="1"/>
</dbReference>
<proteinExistence type="predicted"/>
<dbReference type="InterPro" id="IPR053267">
    <property type="entry name" value="Verrucosidin_biosynth-assoc"/>
</dbReference>
<organism evidence="1 2">
    <name type="scientific">Lophiotrema nucula</name>
    <dbReference type="NCBI Taxonomy" id="690887"/>
    <lineage>
        <taxon>Eukaryota</taxon>
        <taxon>Fungi</taxon>
        <taxon>Dikarya</taxon>
        <taxon>Ascomycota</taxon>
        <taxon>Pezizomycotina</taxon>
        <taxon>Dothideomycetes</taxon>
        <taxon>Pleosporomycetidae</taxon>
        <taxon>Pleosporales</taxon>
        <taxon>Lophiotremataceae</taxon>
        <taxon>Lophiotrema</taxon>
    </lineage>
</organism>
<dbReference type="EMBL" id="ML977318">
    <property type="protein sequence ID" value="KAF2117542.1"/>
    <property type="molecule type" value="Genomic_DNA"/>
</dbReference>
<reference evidence="1" key="1">
    <citation type="journal article" date="2020" name="Stud. Mycol.">
        <title>101 Dothideomycetes genomes: a test case for predicting lifestyles and emergence of pathogens.</title>
        <authorList>
            <person name="Haridas S."/>
            <person name="Albert R."/>
            <person name="Binder M."/>
            <person name="Bloem J."/>
            <person name="Labutti K."/>
            <person name="Salamov A."/>
            <person name="Andreopoulos B."/>
            <person name="Baker S."/>
            <person name="Barry K."/>
            <person name="Bills G."/>
            <person name="Bluhm B."/>
            <person name="Cannon C."/>
            <person name="Castanera R."/>
            <person name="Culley D."/>
            <person name="Daum C."/>
            <person name="Ezra D."/>
            <person name="Gonzalez J."/>
            <person name="Henrissat B."/>
            <person name="Kuo A."/>
            <person name="Liang C."/>
            <person name="Lipzen A."/>
            <person name="Lutzoni F."/>
            <person name="Magnuson J."/>
            <person name="Mondo S."/>
            <person name="Nolan M."/>
            <person name="Ohm R."/>
            <person name="Pangilinan J."/>
            <person name="Park H.-J."/>
            <person name="Ramirez L."/>
            <person name="Alfaro M."/>
            <person name="Sun H."/>
            <person name="Tritt A."/>
            <person name="Yoshinaga Y."/>
            <person name="Zwiers L.-H."/>
            <person name="Turgeon B."/>
            <person name="Goodwin S."/>
            <person name="Spatafora J."/>
            <person name="Crous P."/>
            <person name="Grigoriev I."/>
        </authorList>
    </citation>
    <scope>NUCLEOTIDE SEQUENCE</scope>
    <source>
        <strain evidence="1">CBS 627.86</strain>
    </source>
</reference>
<gene>
    <name evidence="1" type="ORF">BDV96DRAFT_454228</name>
</gene>
<accession>A0A6A5ZDL1</accession>
<dbReference type="Proteomes" id="UP000799770">
    <property type="component" value="Unassembled WGS sequence"/>
</dbReference>
<sequence length="182" mass="20394">HAQHDNGVQAVAALVNICLPFQWTSNPIMNSMGPAPHTAGPGNYTLPWPRRGPVTNSRGQPLPVFVSLVPYIRRLVVTGMDREGVMHGFFGDDWRKGVGPVHECERRNYLFAAKSVGWAKVKYQYDMSPHESVPFLRPLQDVQLAEIEGAEKTWSQWLAMEDWMVGPRAPDVDDQAQDSASR</sequence>
<evidence type="ECO:0000313" key="1">
    <source>
        <dbReference type="EMBL" id="KAF2117542.1"/>
    </source>
</evidence>
<evidence type="ECO:0000313" key="2">
    <source>
        <dbReference type="Proteomes" id="UP000799770"/>
    </source>
</evidence>
<dbReference type="AlphaFoldDB" id="A0A6A5ZDL1"/>
<name>A0A6A5ZDL1_9PLEO</name>